<evidence type="ECO:0000259" key="2">
    <source>
        <dbReference type="Pfam" id="PF20469"/>
    </source>
</evidence>
<dbReference type="EMBL" id="CP003344">
    <property type="protein sequence ID" value="AGA69239.1"/>
    <property type="molecule type" value="Genomic_DNA"/>
</dbReference>
<dbReference type="InterPro" id="IPR051396">
    <property type="entry name" value="Bact_Antivir_Def_Nuclease"/>
</dbReference>
<dbReference type="Pfam" id="PF20469">
    <property type="entry name" value="OLD-like_TOPRIM"/>
    <property type="match status" value="1"/>
</dbReference>
<dbReference type="CDD" id="cd01026">
    <property type="entry name" value="TOPRIM_OLD"/>
    <property type="match status" value="1"/>
</dbReference>
<evidence type="ECO:0000259" key="1">
    <source>
        <dbReference type="Pfam" id="PF13175"/>
    </source>
</evidence>
<dbReference type="HOGENOM" id="CLU_021240_0_0_9"/>
<dbReference type="STRING" id="871963.Desdi_1764"/>
<feature type="domain" description="OLD protein-like TOPRIM" evidence="2">
    <location>
        <begin position="458"/>
        <end position="527"/>
    </location>
</feature>
<evidence type="ECO:0000313" key="3">
    <source>
        <dbReference type="EMBL" id="AGA69239.1"/>
    </source>
</evidence>
<accession>L0F5X7</accession>
<dbReference type="InterPro" id="IPR034139">
    <property type="entry name" value="TOPRIM_OLD"/>
</dbReference>
<dbReference type="GO" id="GO:0004519">
    <property type="term" value="F:endonuclease activity"/>
    <property type="evidence" value="ECO:0007669"/>
    <property type="project" value="UniProtKB-KW"/>
</dbReference>
<protein>
    <submittedName>
        <fullName evidence="3">Putative ATP-dependent endonuclease of the OLD family</fullName>
    </submittedName>
</protein>
<name>L0F5X7_DESDL</name>
<dbReference type="Proteomes" id="UP000010797">
    <property type="component" value="Chromosome"/>
</dbReference>
<dbReference type="InterPro" id="IPR027417">
    <property type="entry name" value="P-loop_NTPase"/>
</dbReference>
<sequence length="711" mass="81399">MTVGKRKKLDSQKNTVVKKIYKCGGKDNMYISKIRMINFRNFKNTEIEFNDGVNVIIGHNNAGKSNLIKALSLVLDSQVSRQLDIDDFNKYISLDELKADPPKISIAITINQSIDEDLNSDDLVTVGNWLTQLNEPYESLLTYEFFLPEKEKSNYLNIITTAIDLNMAWKIIKHDFIRLFAYKVWGGDPITQTVADSESLQKFDFQFLDAIRDVERDMLTGKNTLLRNVLDFFMDYEIKSDVTKSEEDKRKEIEKKKQDFSDHADALLLDLQERMKQGKDQILSYAKDTGASFNKAIPNFEGSISDVEMFSALKLIVEYETGIKIPATHNGLGYNNLIFMSLLLSKMQVNSDGKYLGSNAKVFPVLAIEEPEAHLHPAMQYQFLRFLKKNKTEEKVRQIFVTTHSTHITSSVLIDELICLHNEAGQTLVGYPAKVFPSDGKSKKYVQRFLDATKSDMLFAQKVILVEGLAEQLLLSILARYEGKSLEENHITVINVAGRYFDHFLHLFDSQKPYTINKKVVCLTDIDPERKNKDKGINFKKCYPFELNVDNTTYEYKTNTSLDKYQEGKHPNIASYTQDNMYGKTFEYDLIINNPTLDLLITESMSNREEIIGLMELYKSGKQISDYEKKLNGSDENQRIIASIRSNSLWGDDQKAKAIIASRYLNSVGKGENALELAYVLEENLANKGTAKYKEFIVPNYMKRAIAWICK</sequence>
<keyword evidence="4" id="KW-1185">Reference proteome</keyword>
<dbReference type="PANTHER" id="PTHR43581:SF4">
    <property type="entry name" value="ATP_GTP PHOSPHATASE"/>
    <property type="match status" value="1"/>
</dbReference>
<keyword evidence="3" id="KW-0540">Nuclease</keyword>
<evidence type="ECO:0000313" key="4">
    <source>
        <dbReference type="Proteomes" id="UP000010797"/>
    </source>
</evidence>
<feature type="domain" description="Endonuclease GajA/Old nuclease/RecF-like AAA" evidence="1">
    <location>
        <begin position="29"/>
        <end position="408"/>
    </location>
</feature>
<keyword evidence="3" id="KW-0378">Hydrolase</keyword>
<proteinExistence type="predicted"/>
<dbReference type="AlphaFoldDB" id="L0F5X7"/>
<dbReference type="eggNOG" id="COG1195">
    <property type="taxonomic scope" value="Bacteria"/>
</dbReference>
<gene>
    <name evidence="3" type="ordered locus">Desdi_1764</name>
</gene>
<dbReference type="SUPFAM" id="SSF52540">
    <property type="entry name" value="P-loop containing nucleoside triphosphate hydrolases"/>
    <property type="match status" value="1"/>
</dbReference>
<dbReference type="Gene3D" id="3.40.50.300">
    <property type="entry name" value="P-loop containing nucleotide triphosphate hydrolases"/>
    <property type="match status" value="1"/>
</dbReference>
<organism evidence="3 4">
    <name type="scientific">Desulfitobacterium dichloroeliminans (strain LMG P-21439 / DCA1)</name>
    <dbReference type="NCBI Taxonomy" id="871963"/>
    <lineage>
        <taxon>Bacteria</taxon>
        <taxon>Bacillati</taxon>
        <taxon>Bacillota</taxon>
        <taxon>Clostridia</taxon>
        <taxon>Eubacteriales</taxon>
        <taxon>Desulfitobacteriaceae</taxon>
        <taxon>Desulfitobacterium</taxon>
    </lineage>
</organism>
<dbReference type="InterPro" id="IPR041685">
    <property type="entry name" value="AAA_GajA/Old/RecF-like"/>
</dbReference>
<dbReference type="PANTHER" id="PTHR43581">
    <property type="entry name" value="ATP/GTP PHOSPHATASE"/>
    <property type="match status" value="1"/>
</dbReference>
<reference evidence="4" key="1">
    <citation type="submission" date="2012-02" db="EMBL/GenBank/DDBJ databases">
        <title>Complete sequence of Desulfitobacterium dichloroeliminans LMG P-21439.</title>
        <authorList>
            <person name="Lucas S."/>
            <person name="Han J."/>
            <person name="Lapidus A."/>
            <person name="Cheng J.-F."/>
            <person name="Goodwin L."/>
            <person name="Pitluck S."/>
            <person name="Peters L."/>
            <person name="Ovchinnikova G."/>
            <person name="Teshima H."/>
            <person name="Detter J.C."/>
            <person name="Han C."/>
            <person name="Tapia R."/>
            <person name="Land M."/>
            <person name="Hauser L."/>
            <person name="Kyrpides N."/>
            <person name="Ivanova N."/>
            <person name="Pagani I."/>
            <person name="Kruse T."/>
            <person name="de Vos W.M."/>
            <person name="Boon N."/>
            <person name="Smidt H."/>
            <person name="Woyke T."/>
        </authorList>
    </citation>
    <scope>NUCLEOTIDE SEQUENCE [LARGE SCALE GENOMIC DNA]</scope>
    <source>
        <strain evidence="4">LMG P-21439 / DCA1</strain>
    </source>
</reference>
<dbReference type="Pfam" id="PF13175">
    <property type="entry name" value="AAA_15"/>
    <property type="match status" value="1"/>
</dbReference>
<keyword evidence="3" id="KW-0255">Endonuclease</keyword>
<dbReference type="KEGG" id="ddl:Desdi_1764"/>
<dbReference type="eggNOG" id="COG3593">
    <property type="taxonomic scope" value="Bacteria"/>
</dbReference>